<protein>
    <recommendedName>
        <fullName evidence="4">Tyr recombinase domain-containing protein</fullName>
    </recommendedName>
</protein>
<name>A0A1Q9F4H7_SYMMI</name>
<dbReference type="InterPro" id="IPR013762">
    <property type="entry name" value="Integrase-like_cat_sf"/>
</dbReference>
<evidence type="ECO:0000256" key="2">
    <source>
        <dbReference type="SAM" id="MobiDB-lite"/>
    </source>
</evidence>
<keyword evidence="3" id="KW-0472">Membrane</keyword>
<dbReference type="OrthoDB" id="449101at2759"/>
<evidence type="ECO:0000256" key="1">
    <source>
        <dbReference type="ARBA" id="ARBA00023172"/>
    </source>
</evidence>
<feature type="domain" description="Tyr recombinase" evidence="4">
    <location>
        <begin position="148"/>
        <end position="340"/>
    </location>
</feature>
<feature type="transmembrane region" description="Helical" evidence="3">
    <location>
        <begin position="604"/>
        <end position="623"/>
    </location>
</feature>
<dbReference type="Proteomes" id="UP000186817">
    <property type="component" value="Unassembled WGS sequence"/>
</dbReference>
<keyword evidence="3" id="KW-1133">Transmembrane helix</keyword>
<comment type="caution">
    <text evidence="5">The sequence shown here is derived from an EMBL/GenBank/DDBJ whole genome shotgun (WGS) entry which is preliminary data.</text>
</comment>
<organism evidence="5 6">
    <name type="scientific">Symbiodinium microadriaticum</name>
    <name type="common">Dinoflagellate</name>
    <name type="synonym">Zooxanthella microadriatica</name>
    <dbReference type="NCBI Taxonomy" id="2951"/>
    <lineage>
        <taxon>Eukaryota</taxon>
        <taxon>Sar</taxon>
        <taxon>Alveolata</taxon>
        <taxon>Dinophyceae</taxon>
        <taxon>Suessiales</taxon>
        <taxon>Symbiodiniaceae</taxon>
        <taxon>Symbiodinium</taxon>
    </lineage>
</organism>
<keyword evidence="3" id="KW-0812">Transmembrane</keyword>
<dbReference type="GO" id="GO:0015074">
    <property type="term" value="P:DNA integration"/>
    <property type="evidence" value="ECO:0007669"/>
    <property type="project" value="InterPro"/>
</dbReference>
<accession>A0A1Q9F4H7</accession>
<dbReference type="Gene3D" id="1.10.443.10">
    <property type="entry name" value="Intergrase catalytic core"/>
    <property type="match status" value="1"/>
</dbReference>
<dbReference type="InterPro" id="IPR002104">
    <property type="entry name" value="Integrase_catalytic"/>
</dbReference>
<feature type="compositionally biased region" description="Low complexity" evidence="2">
    <location>
        <begin position="668"/>
        <end position="677"/>
    </location>
</feature>
<dbReference type="CDD" id="cd00397">
    <property type="entry name" value="DNA_BRE_C"/>
    <property type="match status" value="1"/>
</dbReference>
<evidence type="ECO:0000313" key="5">
    <source>
        <dbReference type="EMBL" id="OLQ14595.1"/>
    </source>
</evidence>
<evidence type="ECO:0000313" key="6">
    <source>
        <dbReference type="Proteomes" id="UP000186817"/>
    </source>
</evidence>
<proteinExistence type="predicted"/>
<feature type="region of interest" description="Disordered" evidence="2">
    <location>
        <begin position="665"/>
        <end position="684"/>
    </location>
</feature>
<keyword evidence="1" id="KW-0233">DNA recombination</keyword>
<evidence type="ECO:0000256" key="3">
    <source>
        <dbReference type="SAM" id="Phobius"/>
    </source>
</evidence>
<gene>
    <name evidence="5" type="ORF">AK812_SmicGene1219</name>
</gene>
<keyword evidence="6" id="KW-1185">Reference proteome</keyword>
<dbReference type="GO" id="GO:0003677">
    <property type="term" value="F:DNA binding"/>
    <property type="evidence" value="ECO:0007669"/>
    <property type="project" value="InterPro"/>
</dbReference>
<dbReference type="SUPFAM" id="SSF56349">
    <property type="entry name" value="DNA breaking-rejoining enzymes"/>
    <property type="match status" value="1"/>
</dbReference>
<dbReference type="AlphaFoldDB" id="A0A1Q9F4H7"/>
<dbReference type="GO" id="GO:0006310">
    <property type="term" value="P:DNA recombination"/>
    <property type="evidence" value="ECO:0007669"/>
    <property type="project" value="UniProtKB-KW"/>
</dbReference>
<reference evidence="5 6" key="1">
    <citation type="submission" date="2016-02" db="EMBL/GenBank/DDBJ databases">
        <title>Genome analysis of coral dinoflagellate symbionts highlights evolutionary adaptations to a symbiotic lifestyle.</title>
        <authorList>
            <person name="Aranda M."/>
            <person name="Li Y."/>
            <person name="Liew Y.J."/>
            <person name="Baumgarten S."/>
            <person name="Simakov O."/>
            <person name="Wilson M."/>
            <person name="Piel J."/>
            <person name="Ashoor H."/>
            <person name="Bougouffa S."/>
            <person name="Bajic V.B."/>
            <person name="Ryu T."/>
            <person name="Ravasi T."/>
            <person name="Bayer T."/>
            <person name="Micklem G."/>
            <person name="Kim H."/>
            <person name="Bhak J."/>
            <person name="Lajeunesse T.C."/>
            <person name="Voolstra C.R."/>
        </authorList>
    </citation>
    <scope>NUCLEOTIDE SEQUENCE [LARGE SCALE GENOMIC DNA]</scope>
    <source>
        <strain evidence="5 6">CCMP2467</strain>
    </source>
</reference>
<dbReference type="InterPro" id="IPR011010">
    <property type="entry name" value="DNA_brk_join_enz"/>
</dbReference>
<dbReference type="EMBL" id="LSRX01000013">
    <property type="protein sequence ID" value="OLQ14595.1"/>
    <property type="molecule type" value="Genomic_DNA"/>
</dbReference>
<evidence type="ECO:0000259" key="4">
    <source>
        <dbReference type="PROSITE" id="PS51898"/>
    </source>
</evidence>
<sequence length="783" mass="86570">MVGCFVFALETISMLLNLLKREAQSVADIPGAFANPSPGPSVTGAMAPRLRDAVLSRDYKRRLREAAADLFNRVGRCGGKLFRNSPARVIDRWLEKAVEDAHRSGERLYYVTLGVLGMQRLWRLSGSTLPGTWAALKAWRHLAPSRSRLPITFYTLQSFLLVCLAKGYQVQGRARYLWWSVMVGSWLSFAALLRPGEVYNLRFEDVTLPVEGAEGSDSPGMVIVIRRPKTRRVYKTQFVLVKDDAMMKWMRWWRDAHHKGKRLFPWERHQWANVFKAGMEALQLDGVGFSPASMRAGGATHVFREKENLAALQYLGRWSKASTLRHYLHDAFSMYTTMHFTDRAVELQSFVVMTERVVLALRELADALEELQVESPWLWEGQASQSRPVAAPQRAQSLVTPASAGREPCGSSVQYHSDLRLYLVLANPKQPANVGLFRGQWKTLEASLEGGRLSGSSARLRRVPDEATAAECLRTALTQAASALGNEEIAQGLTAAEVLASDDGTQSAARWRSGPEGRRLTAVLARLSQGLASVFPSLGPAVERGGAPAEPLQPVHARPLRGGVDVAGAASALSPWRQRLSVLLSRLNVKTLGLLLLVMMFPRLLAFLVAMSVRIVASLLMRLSGRILKELLTQMALLAADLESQIIEWLYNAWVESQAQTTTTVALSSSPSSQPSAEPGPPQTVTVALPARPVDNLTLFLLLFQVLRSWPSGWAPGSFVPPLYLQDPFRPLCNLGDRCSDSSFQRIRDELHRAAGLCAANSELKHLFEPWAPCNGSAHDDRD</sequence>
<dbReference type="PROSITE" id="PS51898">
    <property type="entry name" value="TYR_RECOMBINASE"/>
    <property type="match status" value="1"/>
</dbReference>